<dbReference type="RefSeq" id="WP_060742435.1">
    <property type="nucleotide sequence ID" value="NZ_CP012831.1"/>
</dbReference>
<dbReference type="AlphaFoldDB" id="A0A0N9WXR4"/>
<evidence type="ECO:0000313" key="3">
    <source>
        <dbReference type="Proteomes" id="UP000059425"/>
    </source>
</evidence>
<dbReference type="SUPFAM" id="SSF56935">
    <property type="entry name" value="Porins"/>
    <property type="match status" value="1"/>
</dbReference>
<dbReference type="OrthoDB" id="9769143at2"/>
<reference evidence="2 3" key="2">
    <citation type="journal article" date="2018" name="Nature">
        <title>Mutant phenotypes for thousands of bacterial genes of unknown function.</title>
        <authorList>
            <person name="Price M.N."/>
            <person name="Wetmore K.M."/>
            <person name="Waters R.J."/>
            <person name="Callaghan M."/>
            <person name="Ray J."/>
            <person name="Liu H."/>
            <person name="Kuehl J.V."/>
            <person name="Melnyk R.A."/>
            <person name="Lamson J.S."/>
            <person name="Suh Y."/>
            <person name="Carlson H.K."/>
            <person name="Esquivel Z."/>
            <person name="Sadeeshkumar H."/>
            <person name="Chakraborty R."/>
            <person name="Zane G.M."/>
            <person name="Rubin B.E."/>
            <person name="Wall J.D."/>
            <person name="Visel A."/>
            <person name="Bristow J."/>
            <person name="Blow M.J."/>
            <person name="Arkin A.P."/>
            <person name="Deutschbauer A.M."/>
        </authorList>
    </citation>
    <scope>NUCLEOTIDE SEQUENCE [LARGE SCALE GENOMIC DNA]</scope>
    <source>
        <strain evidence="2 3">FW300-N2C3</strain>
    </source>
</reference>
<feature type="chain" id="PRO_5006040685" evidence="1">
    <location>
        <begin position="22"/>
        <end position="411"/>
    </location>
</feature>
<evidence type="ECO:0000256" key="1">
    <source>
        <dbReference type="SAM" id="SignalP"/>
    </source>
</evidence>
<reference evidence="3" key="1">
    <citation type="submission" date="2015-09" db="EMBL/GenBank/DDBJ databases">
        <title>Whole genome sequence of Pseudomonas fluorescens FW300-N2C3.</title>
        <authorList>
            <person name="Ray J."/>
            <person name="Melnyk R."/>
            <person name="Deutschbauer A."/>
        </authorList>
    </citation>
    <scope>NUCLEOTIDE SEQUENCE [LARGE SCALE GENOMIC DNA]</scope>
    <source>
        <strain evidence="3">FW300-N2C3</strain>
    </source>
</reference>
<name>A0A0N9WXR4_PSEFL</name>
<keyword evidence="1" id="KW-0732">Signal</keyword>
<proteinExistence type="predicted"/>
<sequence>MKVPAVKVGLALAILSNVCYGAALDALDFNGRLETRQALTREGEWGLNEYSALLGGSWQDASGWRYKLQVRALQENKLDGDYHEVEPRELFAEYQGERCTSTLGIQQVVWGSADRLRVLDVIHAFDRREGYFGDYVQQRRPLAMLNSECSVFQDQSLQLLLIPQTRTDLLPDSGARFAETRVSDYLGNIPQTEADGPDWRKPSDWTPALRWSGNAHGVDYSLNGWHGWQTEETYSARLTPAGLSYREALKRRTLLGGSFAMPIGPVVFKGEAAFVPDAYRYSQAQTGIVELKKNREKQLLLGVDYLSGDWFFGMQYYNVWKDAVAHAVDQDRTQMISLAVRRELWQGRLYLTAYVAQDLRLDAQYASLEMRYDVDAHWQLRTGVDIFEGSQRSFGYFDEQSRWINAVRYSF</sequence>
<accession>A0A0N9WXR4</accession>
<gene>
    <name evidence="2" type="ORF">AO356_27180</name>
</gene>
<protein>
    <submittedName>
        <fullName evidence="2">Uncharacterized protein</fullName>
    </submittedName>
</protein>
<feature type="signal peptide" evidence="1">
    <location>
        <begin position="1"/>
        <end position="21"/>
    </location>
</feature>
<dbReference type="EMBL" id="CP012831">
    <property type="protein sequence ID" value="ALI10339.1"/>
    <property type="molecule type" value="Genomic_DNA"/>
</dbReference>
<evidence type="ECO:0000313" key="2">
    <source>
        <dbReference type="EMBL" id="ALI10339.1"/>
    </source>
</evidence>
<dbReference type="Proteomes" id="UP000059425">
    <property type="component" value="Chromosome"/>
</dbReference>
<organism evidence="2 3">
    <name type="scientific">Pseudomonas fluorescens</name>
    <dbReference type="NCBI Taxonomy" id="294"/>
    <lineage>
        <taxon>Bacteria</taxon>
        <taxon>Pseudomonadati</taxon>
        <taxon>Pseudomonadota</taxon>
        <taxon>Gammaproteobacteria</taxon>
        <taxon>Pseudomonadales</taxon>
        <taxon>Pseudomonadaceae</taxon>
        <taxon>Pseudomonas</taxon>
    </lineage>
</organism>